<dbReference type="Pfam" id="PF13242">
    <property type="entry name" value="Hydrolase_like"/>
    <property type="match status" value="1"/>
</dbReference>
<protein>
    <submittedName>
        <fullName evidence="1">HAD-IIA family hydrolase</fullName>
    </submittedName>
</protein>
<dbReference type="GO" id="GO:0016791">
    <property type="term" value="F:phosphatase activity"/>
    <property type="evidence" value="ECO:0007669"/>
    <property type="project" value="TreeGrafter"/>
</dbReference>
<keyword evidence="2" id="KW-1185">Reference proteome</keyword>
<keyword evidence="1" id="KW-0378">Hydrolase</keyword>
<accession>A0A5D5ALU2</accession>
<dbReference type="SUPFAM" id="SSF56784">
    <property type="entry name" value="HAD-like"/>
    <property type="match status" value="1"/>
</dbReference>
<dbReference type="RefSeq" id="WP_149081544.1">
    <property type="nucleotide sequence ID" value="NZ_VTAW01000012.1"/>
</dbReference>
<dbReference type="GO" id="GO:0005737">
    <property type="term" value="C:cytoplasm"/>
    <property type="evidence" value="ECO:0007669"/>
    <property type="project" value="TreeGrafter"/>
</dbReference>
<dbReference type="EMBL" id="VTAW01000012">
    <property type="protein sequence ID" value="TYT61983.1"/>
    <property type="molecule type" value="Genomic_DNA"/>
</dbReference>
<dbReference type="InterPro" id="IPR006357">
    <property type="entry name" value="HAD-SF_hydro_IIA"/>
</dbReference>
<evidence type="ECO:0000313" key="2">
    <source>
        <dbReference type="Proteomes" id="UP000324104"/>
    </source>
</evidence>
<dbReference type="NCBIfam" id="TIGR01460">
    <property type="entry name" value="HAD-SF-IIA"/>
    <property type="match status" value="1"/>
</dbReference>
<dbReference type="Gene3D" id="3.40.50.1000">
    <property type="entry name" value="HAD superfamily/HAD-like"/>
    <property type="match status" value="2"/>
</dbReference>
<evidence type="ECO:0000313" key="1">
    <source>
        <dbReference type="EMBL" id="TYT61983.1"/>
    </source>
</evidence>
<dbReference type="PANTHER" id="PTHR19288:SF46">
    <property type="entry name" value="HALOACID DEHALOGENASE-LIKE HYDROLASE DOMAIN-CONTAINING PROTEIN 2"/>
    <property type="match status" value="1"/>
</dbReference>
<reference evidence="1 2" key="1">
    <citation type="submission" date="2019-08" db="EMBL/GenBank/DDBJ databases">
        <title>Archaea genome.</title>
        <authorList>
            <person name="Kajale S."/>
            <person name="Shouche Y."/>
            <person name="Deshpande N."/>
            <person name="Sharma A."/>
        </authorList>
    </citation>
    <scope>NUCLEOTIDE SEQUENCE [LARGE SCALE GENOMIC DNA]</scope>
    <source>
        <strain evidence="1 2">ESP3B_9</strain>
    </source>
</reference>
<comment type="caution">
    <text evidence="1">The sequence shown here is derived from an EMBL/GenBank/DDBJ whole genome shotgun (WGS) entry which is preliminary data.</text>
</comment>
<sequence>MNAAIIDLDGTVYRSRTGIDGARDGIDRLRDAGVDVAFVTNSATKSRRKCLERLESIGIDADESEILTSATVTASYVAREFPDATAMAVGEPALFDELSRSGVALTDDPADCDVLVVGKDRSFDFETLTRCLHALEHGATFVGTNRDRKSPTDTGNEPGSGALIAAVEYAAERGPDVVAGKPNDPIIEVSLDHFDVDASECLVIGDNPETDIRMGTRAGMTTVLVLTGLIDRTDPAATNGVADHVLESLGEIDEVLASESTTNP</sequence>
<gene>
    <name evidence="1" type="ORF">FYC77_10950</name>
</gene>
<name>A0A5D5ALU2_9EURY</name>
<organism evidence="1 2">
    <name type="scientific">Natrialba swarupiae</name>
    <dbReference type="NCBI Taxonomy" id="2448032"/>
    <lineage>
        <taxon>Archaea</taxon>
        <taxon>Methanobacteriati</taxon>
        <taxon>Methanobacteriota</taxon>
        <taxon>Stenosarchaea group</taxon>
        <taxon>Halobacteria</taxon>
        <taxon>Halobacteriales</taxon>
        <taxon>Natrialbaceae</taxon>
        <taxon>Natrialba</taxon>
    </lineage>
</organism>
<dbReference type="Pfam" id="PF13344">
    <property type="entry name" value="Hydrolase_6"/>
    <property type="match status" value="1"/>
</dbReference>
<dbReference type="PANTHER" id="PTHR19288">
    <property type="entry name" value="4-NITROPHENYLPHOSPHATASE-RELATED"/>
    <property type="match status" value="1"/>
</dbReference>
<dbReference type="AlphaFoldDB" id="A0A5D5ALU2"/>
<dbReference type="InterPro" id="IPR023214">
    <property type="entry name" value="HAD_sf"/>
</dbReference>
<dbReference type="Proteomes" id="UP000324104">
    <property type="component" value="Unassembled WGS sequence"/>
</dbReference>
<proteinExistence type="predicted"/>
<dbReference type="InterPro" id="IPR036412">
    <property type="entry name" value="HAD-like_sf"/>
</dbReference>